<gene>
    <name evidence="1" type="ORF">PVAP13_1KG178854</name>
</gene>
<protein>
    <submittedName>
        <fullName evidence="1">Uncharacterized protein</fullName>
    </submittedName>
</protein>
<name>A0A8T0X6N2_PANVG</name>
<evidence type="ECO:0000313" key="2">
    <source>
        <dbReference type="Proteomes" id="UP000823388"/>
    </source>
</evidence>
<evidence type="ECO:0000313" key="1">
    <source>
        <dbReference type="EMBL" id="KAG2657321.1"/>
    </source>
</evidence>
<accession>A0A8T0X6N2</accession>
<reference evidence="1" key="1">
    <citation type="submission" date="2020-05" db="EMBL/GenBank/DDBJ databases">
        <title>WGS assembly of Panicum virgatum.</title>
        <authorList>
            <person name="Lovell J.T."/>
            <person name="Jenkins J."/>
            <person name="Shu S."/>
            <person name="Juenger T.E."/>
            <person name="Schmutz J."/>
        </authorList>
    </citation>
    <scope>NUCLEOTIDE SEQUENCE</scope>
    <source>
        <strain evidence="1">AP13</strain>
    </source>
</reference>
<dbReference type="EMBL" id="CM029037">
    <property type="protein sequence ID" value="KAG2657321.1"/>
    <property type="molecule type" value="Genomic_DNA"/>
</dbReference>
<proteinExistence type="predicted"/>
<organism evidence="1 2">
    <name type="scientific">Panicum virgatum</name>
    <name type="common">Blackwell switchgrass</name>
    <dbReference type="NCBI Taxonomy" id="38727"/>
    <lineage>
        <taxon>Eukaryota</taxon>
        <taxon>Viridiplantae</taxon>
        <taxon>Streptophyta</taxon>
        <taxon>Embryophyta</taxon>
        <taxon>Tracheophyta</taxon>
        <taxon>Spermatophyta</taxon>
        <taxon>Magnoliopsida</taxon>
        <taxon>Liliopsida</taxon>
        <taxon>Poales</taxon>
        <taxon>Poaceae</taxon>
        <taxon>PACMAD clade</taxon>
        <taxon>Panicoideae</taxon>
        <taxon>Panicodae</taxon>
        <taxon>Paniceae</taxon>
        <taxon>Panicinae</taxon>
        <taxon>Panicum</taxon>
        <taxon>Panicum sect. Hiantes</taxon>
    </lineage>
</organism>
<sequence>MISAQDLSSSSIFALLYMHVKVKPSARDKERDHYCCKLSLIIVSALKRRTTSIQVKLTFRMIKKMYHNLRYKDKYTGGGIFQKEKVLTSDLIRVPLSITIKRFSGDVWLQRITMMW</sequence>
<comment type="caution">
    <text evidence="1">The sequence shown here is derived from an EMBL/GenBank/DDBJ whole genome shotgun (WGS) entry which is preliminary data.</text>
</comment>
<keyword evidence="2" id="KW-1185">Reference proteome</keyword>
<dbReference type="AlphaFoldDB" id="A0A8T0X6N2"/>
<dbReference type="Proteomes" id="UP000823388">
    <property type="component" value="Chromosome 1K"/>
</dbReference>